<protein>
    <submittedName>
        <fullName evidence="1">Uncharacterized protein</fullName>
    </submittedName>
</protein>
<keyword evidence="2" id="KW-1185">Reference proteome</keyword>
<gene>
    <name evidence="1" type="ORF">CD934_06735</name>
</gene>
<dbReference type="KEGG" id="sast:CD934_06735"/>
<dbReference type="NCBIfam" id="NF033537">
    <property type="entry name" value="lasso_biosyn_B2"/>
    <property type="match status" value="1"/>
</dbReference>
<dbReference type="InterPro" id="IPR032708">
    <property type="entry name" value="McjB_C"/>
</dbReference>
<dbReference type="Proteomes" id="UP000316215">
    <property type="component" value="Chromosome"/>
</dbReference>
<evidence type="ECO:0000313" key="2">
    <source>
        <dbReference type="Proteomes" id="UP000316215"/>
    </source>
</evidence>
<organism evidence="1 2">
    <name type="scientific">Streptomyces calvus</name>
    <dbReference type="NCBI Taxonomy" id="67282"/>
    <lineage>
        <taxon>Bacteria</taxon>
        <taxon>Bacillati</taxon>
        <taxon>Actinomycetota</taxon>
        <taxon>Actinomycetes</taxon>
        <taxon>Kitasatosporales</taxon>
        <taxon>Streptomycetaceae</taxon>
        <taxon>Streptomyces</taxon>
    </lineage>
</organism>
<accession>A0A514JM49</accession>
<evidence type="ECO:0000313" key="1">
    <source>
        <dbReference type="EMBL" id="QDI68406.1"/>
    </source>
</evidence>
<reference evidence="1 2" key="1">
    <citation type="submission" date="2017-07" db="EMBL/GenBank/DDBJ databases">
        <title>The Complete Genome of Streptomyces asterosporus-ZSY.</title>
        <authorList>
            <person name="Zhang S."/>
        </authorList>
    </citation>
    <scope>NUCLEOTIDE SEQUENCE [LARGE SCALE GENOMIC DNA]</scope>
    <source>
        <strain evidence="1 2">DSM 41452</strain>
    </source>
</reference>
<dbReference type="EMBL" id="CP022310">
    <property type="protein sequence ID" value="QDI68406.1"/>
    <property type="molecule type" value="Genomic_DNA"/>
</dbReference>
<dbReference type="RefSeq" id="WP_142231526.1">
    <property type="nucleotide sequence ID" value="NZ_CP022310.1"/>
</dbReference>
<name>A0A514JM49_9ACTN</name>
<proteinExistence type="predicted"/>
<dbReference type="Pfam" id="PF13471">
    <property type="entry name" value="Transglut_core3"/>
    <property type="match status" value="1"/>
</dbReference>
<dbReference type="AlphaFoldDB" id="A0A514JM49"/>
<dbReference type="InterPro" id="IPR053521">
    <property type="entry name" value="McjB-like"/>
</dbReference>
<accession>A0A7W3M4C3</accession>
<sequence length="143" mass="15608">MSMPVVSEQSVRISWHRHVTARCAVGAAHLLAKVPPRRLRRVLRAVSRGAKPATAAQTLDARSSVVSVSAWCAGQGCLERSVATVLLCRLHGTWPDWCTGVRTQPFRAHAWVEAEGRPVGEPDDTGLFHAVMSVRHPSAETNR</sequence>